<dbReference type="PANTHER" id="PTHR24394">
    <property type="entry name" value="ZINC FINGER PROTEIN"/>
    <property type="match status" value="1"/>
</dbReference>
<dbReference type="EMBL" id="CADCXV010000908">
    <property type="protein sequence ID" value="CAB0038484.1"/>
    <property type="molecule type" value="Genomic_DNA"/>
</dbReference>
<dbReference type="Pfam" id="PF00096">
    <property type="entry name" value="zf-C2H2"/>
    <property type="match status" value="2"/>
</dbReference>
<feature type="domain" description="C2H2-type" evidence="9">
    <location>
        <begin position="277"/>
        <end position="305"/>
    </location>
</feature>
<evidence type="ECO:0000256" key="4">
    <source>
        <dbReference type="ARBA" id="ARBA00022771"/>
    </source>
</evidence>
<protein>
    <recommendedName>
        <fullName evidence="9">C2H2-type domain-containing protein</fullName>
    </recommendedName>
</protein>
<evidence type="ECO:0000256" key="8">
    <source>
        <dbReference type="SAM" id="MobiDB-lite"/>
    </source>
</evidence>
<feature type="domain" description="C2H2-type" evidence="9">
    <location>
        <begin position="306"/>
        <end position="334"/>
    </location>
</feature>
<feature type="region of interest" description="Disordered" evidence="8">
    <location>
        <begin position="100"/>
        <end position="124"/>
    </location>
</feature>
<keyword evidence="2" id="KW-0479">Metal-binding</keyword>
<keyword evidence="11" id="KW-1185">Reference proteome</keyword>
<dbReference type="FunFam" id="3.30.160.60:FF:000690">
    <property type="entry name" value="Zinc finger protein 354C"/>
    <property type="match status" value="1"/>
</dbReference>
<feature type="domain" description="C2H2-type" evidence="9">
    <location>
        <begin position="248"/>
        <end position="276"/>
    </location>
</feature>
<evidence type="ECO:0000256" key="1">
    <source>
        <dbReference type="ARBA" id="ARBA00004123"/>
    </source>
</evidence>
<accession>A0A6H5ILG6</accession>
<name>A0A6H5ILG6_9HYME</name>
<sequence>MKTRCFRAHKTYQLKNFENRGKMIHDTESLECEICHKTYGPKDSLKIALPDRSKSFECEISHQSFGYQNRLKNHIIKTHSPARIHKEQLVRACKCSSSPRATIERGERRRKKNQRKRGSEIPSCRQVDTVHEGRKDYSCDVCERKFGQRWIMIQHRRTVHEGRKDYTCDKSRVLSRFECVIVVKNTIIFRTNIEKTAAKTLARSFLHKNNTRRSERLCLRQMREKIWEKSHLLDHLKSVHEKRVFENYLCDDCGKNFGSKRYLRLHITIVHDGRKDHVCDRCEEKFGIRSNLLKHQKTVHEGRRDYACDHCEKKFGDPSNLKRHQRIVHNGRKDFALAKRLQ</sequence>
<evidence type="ECO:0000313" key="10">
    <source>
        <dbReference type="EMBL" id="CAB0038484.1"/>
    </source>
</evidence>
<keyword evidence="4 7" id="KW-0863">Zinc-finger</keyword>
<dbReference type="SUPFAM" id="SSF57667">
    <property type="entry name" value="beta-beta-alpha zinc fingers"/>
    <property type="match status" value="3"/>
</dbReference>
<organism evidence="10 11">
    <name type="scientific">Trichogramma brassicae</name>
    <dbReference type="NCBI Taxonomy" id="86971"/>
    <lineage>
        <taxon>Eukaryota</taxon>
        <taxon>Metazoa</taxon>
        <taxon>Ecdysozoa</taxon>
        <taxon>Arthropoda</taxon>
        <taxon>Hexapoda</taxon>
        <taxon>Insecta</taxon>
        <taxon>Pterygota</taxon>
        <taxon>Neoptera</taxon>
        <taxon>Endopterygota</taxon>
        <taxon>Hymenoptera</taxon>
        <taxon>Apocrita</taxon>
        <taxon>Proctotrupomorpha</taxon>
        <taxon>Chalcidoidea</taxon>
        <taxon>Trichogrammatidae</taxon>
        <taxon>Trichogramma</taxon>
    </lineage>
</organism>
<gene>
    <name evidence="10" type="ORF">TBRA_LOCUS10265</name>
</gene>
<dbReference type="GO" id="GO:0005634">
    <property type="term" value="C:nucleus"/>
    <property type="evidence" value="ECO:0007669"/>
    <property type="project" value="UniProtKB-SubCell"/>
</dbReference>
<dbReference type="Proteomes" id="UP000479190">
    <property type="component" value="Unassembled WGS sequence"/>
</dbReference>
<dbReference type="SMART" id="SM00355">
    <property type="entry name" value="ZnF_C2H2"/>
    <property type="match status" value="5"/>
</dbReference>
<dbReference type="GO" id="GO:0000981">
    <property type="term" value="F:DNA-binding transcription factor activity, RNA polymerase II-specific"/>
    <property type="evidence" value="ECO:0007669"/>
    <property type="project" value="TreeGrafter"/>
</dbReference>
<dbReference type="PROSITE" id="PS00028">
    <property type="entry name" value="ZINC_FINGER_C2H2_1"/>
    <property type="match status" value="4"/>
</dbReference>
<dbReference type="PROSITE" id="PS50157">
    <property type="entry name" value="ZINC_FINGER_C2H2_2"/>
    <property type="match status" value="4"/>
</dbReference>
<evidence type="ECO:0000256" key="2">
    <source>
        <dbReference type="ARBA" id="ARBA00022723"/>
    </source>
</evidence>
<comment type="subcellular location">
    <subcellularLocation>
        <location evidence="1">Nucleus</location>
    </subcellularLocation>
</comment>
<evidence type="ECO:0000313" key="11">
    <source>
        <dbReference type="Proteomes" id="UP000479190"/>
    </source>
</evidence>
<evidence type="ECO:0000256" key="5">
    <source>
        <dbReference type="ARBA" id="ARBA00022833"/>
    </source>
</evidence>
<dbReference type="AlphaFoldDB" id="A0A6H5ILG6"/>
<evidence type="ECO:0000256" key="6">
    <source>
        <dbReference type="ARBA" id="ARBA00023242"/>
    </source>
</evidence>
<dbReference type="OrthoDB" id="7685779at2759"/>
<dbReference type="GO" id="GO:0043565">
    <property type="term" value="F:sequence-specific DNA binding"/>
    <property type="evidence" value="ECO:0007669"/>
    <property type="project" value="UniProtKB-ARBA"/>
</dbReference>
<dbReference type="PANTHER" id="PTHR24394:SF29">
    <property type="entry name" value="MYONEURIN"/>
    <property type="match status" value="1"/>
</dbReference>
<dbReference type="InterPro" id="IPR013087">
    <property type="entry name" value="Znf_C2H2_type"/>
</dbReference>
<dbReference type="GO" id="GO:0000785">
    <property type="term" value="C:chromatin"/>
    <property type="evidence" value="ECO:0007669"/>
    <property type="project" value="UniProtKB-ARBA"/>
</dbReference>
<evidence type="ECO:0000259" key="9">
    <source>
        <dbReference type="PROSITE" id="PS50157"/>
    </source>
</evidence>
<dbReference type="InterPro" id="IPR036236">
    <property type="entry name" value="Znf_C2H2_sf"/>
</dbReference>
<keyword evidence="5" id="KW-0862">Zinc</keyword>
<keyword evidence="6" id="KW-0539">Nucleus</keyword>
<dbReference type="GO" id="GO:0003682">
    <property type="term" value="F:chromatin binding"/>
    <property type="evidence" value="ECO:0007669"/>
    <property type="project" value="UniProtKB-ARBA"/>
</dbReference>
<dbReference type="GO" id="GO:0008270">
    <property type="term" value="F:zinc ion binding"/>
    <property type="evidence" value="ECO:0007669"/>
    <property type="project" value="UniProtKB-KW"/>
</dbReference>
<proteinExistence type="predicted"/>
<reference evidence="10 11" key="1">
    <citation type="submission" date="2020-02" db="EMBL/GenBank/DDBJ databases">
        <authorList>
            <person name="Ferguson B K."/>
        </authorList>
    </citation>
    <scope>NUCLEOTIDE SEQUENCE [LARGE SCALE GENOMIC DNA]</scope>
</reference>
<evidence type="ECO:0000256" key="3">
    <source>
        <dbReference type="ARBA" id="ARBA00022737"/>
    </source>
</evidence>
<evidence type="ECO:0000256" key="7">
    <source>
        <dbReference type="PROSITE-ProRule" id="PRU00042"/>
    </source>
</evidence>
<feature type="domain" description="C2H2-type" evidence="9">
    <location>
        <begin position="137"/>
        <end position="165"/>
    </location>
</feature>
<dbReference type="Gene3D" id="3.30.160.60">
    <property type="entry name" value="Classic Zinc Finger"/>
    <property type="match status" value="5"/>
</dbReference>
<keyword evidence="3" id="KW-0677">Repeat</keyword>
<dbReference type="GO" id="GO:0040029">
    <property type="term" value="P:epigenetic regulation of gene expression"/>
    <property type="evidence" value="ECO:0007669"/>
    <property type="project" value="UniProtKB-ARBA"/>
</dbReference>